<gene>
    <name evidence="1" type="ORF">HUJ06_027872</name>
    <name evidence="2" type="ORF">HUJ06_027874</name>
</gene>
<dbReference type="EMBL" id="DUZY01000002">
    <property type="protein sequence ID" value="DAD26404.1"/>
    <property type="molecule type" value="Genomic_DNA"/>
</dbReference>
<evidence type="ECO:0000313" key="2">
    <source>
        <dbReference type="EMBL" id="DAD26406.1"/>
    </source>
</evidence>
<organism evidence="2 3">
    <name type="scientific">Nelumbo nucifera</name>
    <name type="common">Sacred lotus</name>
    <dbReference type="NCBI Taxonomy" id="4432"/>
    <lineage>
        <taxon>Eukaryota</taxon>
        <taxon>Viridiplantae</taxon>
        <taxon>Streptophyta</taxon>
        <taxon>Embryophyta</taxon>
        <taxon>Tracheophyta</taxon>
        <taxon>Spermatophyta</taxon>
        <taxon>Magnoliopsida</taxon>
        <taxon>Proteales</taxon>
        <taxon>Nelumbonaceae</taxon>
        <taxon>Nelumbo</taxon>
    </lineage>
</organism>
<sequence length="117" mass="13242">MLIIPSIFGGQRSNVFYPFSLDIWDPFQDFPFTSALTTPQFSIDAAALANACIDWKGTPKAHVFKADLPGFKEKVKVDWRNLTNQCRGGRDSCLSVSFVGNQEKNGPDWQLLLQFRR</sequence>
<comment type="caution">
    <text evidence="2">The sequence shown here is derived from an EMBL/GenBank/DDBJ whole genome shotgun (WGS) entry which is preliminary data.</text>
</comment>
<name>A0A822Y5B8_NELNU</name>
<dbReference type="EMBL" id="DUZY01000002">
    <property type="protein sequence ID" value="DAD26406.1"/>
    <property type="molecule type" value="Genomic_DNA"/>
</dbReference>
<proteinExistence type="predicted"/>
<dbReference type="AlphaFoldDB" id="A0A822Y5B8"/>
<accession>A0A822Y5B8</accession>
<evidence type="ECO:0000313" key="1">
    <source>
        <dbReference type="EMBL" id="DAD26404.1"/>
    </source>
</evidence>
<dbReference type="Proteomes" id="UP000607653">
    <property type="component" value="Unassembled WGS sequence"/>
</dbReference>
<keyword evidence="3" id="KW-1185">Reference proteome</keyword>
<dbReference type="Gene3D" id="2.60.40.790">
    <property type="match status" value="1"/>
</dbReference>
<dbReference type="SUPFAM" id="SSF49764">
    <property type="entry name" value="HSP20-like chaperones"/>
    <property type="match status" value="1"/>
</dbReference>
<reference evidence="2 3" key="1">
    <citation type="journal article" date="2020" name="Mol. Biol. Evol.">
        <title>Distinct Expression and Methylation Patterns for Genes with Different Fates following a Single Whole-Genome Duplication in Flowering Plants.</title>
        <authorList>
            <person name="Shi T."/>
            <person name="Rahmani R.S."/>
            <person name="Gugger P.F."/>
            <person name="Wang M."/>
            <person name="Li H."/>
            <person name="Zhang Y."/>
            <person name="Li Z."/>
            <person name="Wang Q."/>
            <person name="Van de Peer Y."/>
            <person name="Marchal K."/>
            <person name="Chen J."/>
        </authorList>
    </citation>
    <scope>NUCLEOTIDE SEQUENCE [LARGE SCALE GENOMIC DNA]</scope>
    <source>
        <tissue evidence="2">Leaf</tissue>
    </source>
</reference>
<evidence type="ECO:0000313" key="3">
    <source>
        <dbReference type="Proteomes" id="UP000607653"/>
    </source>
</evidence>
<protein>
    <recommendedName>
        <fullName evidence="4">SHSP domain-containing protein</fullName>
    </recommendedName>
</protein>
<evidence type="ECO:0008006" key="4">
    <source>
        <dbReference type="Google" id="ProtNLM"/>
    </source>
</evidence>
<dbReference type="InterPro" id="IPR008978">
    <property type="entry name" value="HSP20-like_chaperone"/>
</dbReference>